<dbReference type="PANTHER" id="PTHR11005">
    <property type="entry name" value="LYSOSOMAL ACID LIPASE-RELATED"/>
    <property type="match status" value="1"/>
</dbReference>
<protein>
    <submittedName>
        <fullName evidence="4">Alpha/beta-hydrolase</fullName>
    </submittedName>
</protein>
<keyword evidence="4" id="KW-0378">Hydrolase</keyword>
<dbReference type="GO" id="GO:0016787">
    <property type="term" value="F:hydrolase activity"/>
    <property type="evidence" value="ECO:0007669"/>
    <property type="project" value="UniProtKB-KW"/>
</dbReference>
<keyword evidence="2" id="KW-0472">Membrane</keyword>
<evidence type="ECO:0000313" key="4">
    <source>
        <dbReference type="EMBL" id="KAF1986094.1"/>
    </source>
</evidence>
<sequence length="827" mass="92995">MPSKTKIEKAIASQLTDKSTDEIEFAQQAERLAVKTVKQEDESTGSTQAVQAKFITPQDAIVETANGGRLPAVPIQEARKLNDLRDKLEDRDPAETSWKPIGSRIREAKDGTVHGMLSPGSAQTSDRPGAELRHAVPPSRTNPLFPPLPLYGPPTFARNLQCLIFRVSSAFLSFAFLMTIAFMAFIKTIPTIMHHIGARMKFQDPHADRVFFKEEKRRAAARDKAEKDWEKRKRAQKNSGFDEEEQASSPPTPHVVESEEKFVPTAGGKDPLVCDIRYYAHRVGLDAELFSVQTEDSFVIDLWHIYNPLTYSRTSSSHRQANGPTAFDHAHLSPGSQSHSQKKKYPVLMIHGLLHSAGAFCCNEEDSFAFYLAKAGYDVWLGNNRCGFDPRHELLGYSDPRMWAWNVRQMGVMDLPALVSRVLSETGFPKLALVAHSQGTTQTFVALAKEQRPDLGEKISVFCALAPAAYAGPLIGKFYFKAMRLVSPSVFRFIFGIHAFIPFMMTMHSLLPGPFYGKMGYHVFHFLFDWSDARWEKRLRNRMFLFAPTYVSAESMRWWLGRECFARQKCILATKAEVRLEDAEDAEEDETNGEGKATTPGDGVSSKRTSKASKASKRTSKASSAMVEEEDTWHAEEDDWETREEDKENDEYFNKHHSHPTEGSVSQEKLAVEEAERKYGESEKKPEGTEQVGTSTATQAQTTVEGNADPSPSKDSSEDDRGRFAWYNASCPPFALWCAGSDDLVDGRRLLRRFNRGREPYVDIVHSKVIPEYEHLDVIWAMDAMEKVGREVKEVIWATAGEEARGVCRVPVGCENVGLWKGRTRGR</sequence>
<feature type="domain" description="Partial AB-hydrolase lipase" evidence="3">
    <location>
        <begin position="276"/>
        <end position="363"/>
    </location>
</feature>
<feature type="compositionally biased region" description="Acidic residues" evidence="1">
    <location>
        <begin position="582"/>
        <end position="592"/>
    </location>
</feature>
<reference evidence="4" key="1">
    <citation type="journal article" date="2020" name="Stud. Mycol.">
        <title>101 Dothideomycetes genomes: a test case for predicting lifestyles and emergence of pathogens.</title>
        <authorList>
            <person name="Haridas S."/>
            <person name="Albert R."/>
            <person name="Binder M."/>
            <person name="Bloem J."/>
            <person name="Labutti K."/>
            <person name="Salamov A."/>
            <person name="Andreopoulos B."/>
            <person name="Baker S."/>
            <person name="Barry K."/>
            <person name="Bills G."/>
            <person name="Bluhm B."/>
            <person name="Cannon C."/>
            <person name="Castanera R."/>
            <person name="Culley D."/>
            <person name="Daum C."/>
            <person name="Ezra D."/>
            <person name="Gonzalez J."/>
            <person name="Henrissat B."/>
            <person name="Kuo A."/>
            <person name="Liang C."/>
            <person name="Lipzen A."/>
            <person name="Lutzoni F."/>
            <person name="Magnuson J."/>
            <person name="Mondo S."/>
            <person name="Nolan M."/>
            <person name="Ohm R."/>
            <person name="Pangilinan J."/>
            <person name="Park H.-J."/>
            <person name="Ramirez L."/>
            <person name="Alfaro M."/>
            <person name="Sun H."/>
            <person name="Tritt A."/>
            <person name="Yoshinaga Y."/>
            <person name="Zwiers L.-H."/>
            <person name="Turgeon B."/>
            <person name="Goodwin S."/>
            <person name="Spatafora J."/>
            <person name="Crous P."/>
            <person name="Grigoriev I."/>
        </authorList>
    </citation>
    <scope>NUCLEOTIDE SEQUENCE</scope>
    <source>
        <strain evidence="4">CBS 113979</strain>
    </source>
</reference>
<feature type="compositionally biased region" description="Polar residues" evidence="1">
    <location>
        <begin position="691"/>
        <end position="705"/>
    </location>
</feature>
<organism evidence="4 5">
    <name type="scientific">Aulographum hederae CBS 113979</name>
    <dbReference type="NCBI Taxonomy" id="1176131"/>
    <lineage>
        <taxon>Eukaryota</taxon>
        <taxon>Fungi</taxon>
        <taxon>Dikarya</taxon>
        <taxon>Ascomycota</taxon>
        <taxon>Pezizomycotina</taxon>
        <taxon>Dothideomycetes</taxon>
        <taxon>Pleosporomycetidae</taxon>
        <taxon>Aulographales</taxon>
        <taxon>Aulographaceae</taxon>
    </lineage>
</organism>
<name>A0A6G1GZ54_9PEZI</name>
<feature type="compositionally biased region" description="Basic and acidic residues" evidence="1">
    <location>
        <begin position="84"/>
        <end position="94"/>
    </location>
</feature>
<dbReference type="SUPFAM" id="SSF53474">
    <property type="entry name" value="alpha/beta-Hydrolases"/>
    <property type="match status" value="1"/>
</dbReference>
<keyword evidence="2" id="KW-0812">Transmembrane</keyword>
<proteinExistence type="predicted"/>
<dbReference type="InterPro" id="IPR029058">
    <property type="entry name" value="AB_hydrolase_fold"/>
</dbReference>
<dbReference type="EMBL" id="ML977158">
    <property type="protein sequence ID" value="KAF1986094.1"/>
    <property type="molecule type" value="Genomic_DNA"/>
</dbReference>
<accession>A0A6G1GZ54</accession>
<gene>
    <name evidence="4" type="ORF">K402DRAFT_393952</name>
</gene>
<feature type="region of interest" description="Disordered" evidence="1">
    <location>
        <begin position="222"/>
        <end position="264"/>
    </location>
</feature>
<dbReference type="Gene3D" id="3.40.50.1820">
    <property type="entry name" value="alpha/beta hydrolase"/>
    <property type="match status" value="2"/>
</dbReference>
<evidence type="ECO:0000313" key="5">
    <source>
        <dbReference type="Proteomes" id="UP000800041"/>
    </source>
</evidence>
<evidence type="ECO:0000256" key="2">
    <source>
        <dbReference type="SAM" id="Phobius"/>
    </source>
</evidence>
<dbReference type="Proteomes" id="UP000800041">
    <property type="component" value="Unassembled WGS sequence"/>
</dbReference>
<dbReference type="GO" id="GO:0006629">
    <property type="term" value="P:lipid metabolic process"/>
    <property type="evidence" value="ECO:0007669"/>
    <property type="project" value="InterPro"/>
</dbReference>
<dbReference type="Pfam" id="PF04083">
    <property type="entry name" value="Abhydro_lipase"/>
    <property type="match status" value="1"/>
</dbReference>
<feature type="compositionally biased region" description="Acidic residues" evidence="1">
    <location>
        <begin position="627"/>
        <end position="643"/>
    </location>
</feature>
<feature type="compositionally biased region" description="Basic and acidic residues" evidence="1">
    <location>
        <begin position="644"/>
        <end position="654"/>
    </location>
</feature>
<evidence type="ECO:0000256" key="1">
    <source>
        <dbReference type="SAM" id="MobiDB-lite"/>
    </source>
</evidence>
<feature type="compositionally biased region" description="Basic and acidic residues" evidence="1">
    <location>
        <begin position="670"/>
        <end position="688"/>
    </location>
</feature>
<feature type="region of interest" description="Disordered" evidence="1">
    <location>
        <begin position="315"/>
        <end position="339"/>
    </location>
</feature>
<dbReference type="AlphaFoldDB" id="A0A6G1GZ54"/>
<dbReference type="InterPro" id="IPR006693">
    <property type="entry name" value="AB_hydrolase_lipase"/>
</dbReference>
<evidence type="ECO:0000259" key="3">
    <source>
        <dbReference type="Pfam" id="PF04083"/>
    </source>
</evidence>
<feature type="region of interest" description="Disordered" evidence="1">
    <location>
        <begin position="84"/>
        <end position="139"/>
    </location>
</feature>
<feature type="region of interest" description="Disordered" evidence="1">
    <location>
        <begin position="582"/>
        <end position="721"/>
    </location>
</feature>
<dbReference type="OrthoDB" id="6130531at2759"/>
<feature type="compositionally biased region" description="Basic and acidic residues" evidence="1">
    <location>
        <begin position="222"/>
        <end position="231"/>
    </location>
</feature>
<feature type="transmembrane region" description="Helical" evidence="2">
    <location>
        <begin position="163"/>
        <end position="186"/>
    </location>
</feature>
<keyword evidence="5" id="KW-1185">Reference proteome</keyword>
<keyword evidence="2" id="KW-1133">Transmembrane helix</keyword>
<feature type="compositionally biased region" description="Basic residues" evidence="1">
    <location>
        <begin position="608"/>
        <end position="620"/>
    </location>
</feature>